<name>A0A9D3P1H2_9TELE</name>
<dbReference type="AlphaFoldDB" id="A0A9D3P1H2"/>
<gene>
    <name evidence="1" type="ORF">KOW79_004205</name>
</gene>
<sequence length="119" mass="13983">MYLLFEQLSNERQLTGKRKRVPSRTLYQQCCDCESPKICIRTQHVASWGCGNNTAAKEREWQYQDIPSHSLHPLPEEFSSSIQGEGEEFQLVFADCFHTRRISNGYSRVKKERAWTRLK</sequence>
<protein>
    <submittedName>
        <fullName evidence="1">Uncharacterized protein</fullName>
    </submittedName>
</protein>
<dbReference type="EMBL" id="JAHKSW010000005">
    <property type="protein sequence ID" value="KAG7332371.1"/>
    <property type="molecule type" value="Genomic_DNA"/>
</dbReference>
<organism evidence="1 2">
    <name type="scientific">Hemibagrus wyckioides</name>
    <dbReference type="NCBI Taxonomy" id="337641"/>
    <lineage>
        <taxon>Eukaryota</taxon>
        <taxon>Metazoa</taxon>
        <taxon>Chordata</taxon>
        <taxon>Craniata</taxon>
        <taxon>Vertebrata</taxon>
        <taxon>Euteleostomi</taxon>
        <taxon>Actinopterygii</taxon>
        <taxon>Neopterygii</taxon>
        <taxon>Teleostei</taxon>
        <taxon>Ostariophysi</taxon>
        <taxon>Siluriformes</taxon>
        <taxon>Bagridae</taxon>
        <taxon>Hemibagrus</taxon>
    </lineage>
</organism>
<comment type="caution">
    <text evidence="1">The sequence shown here is derived from an EMBL/GenBank/DDBJ whole genome shotgun (WGS) entry which is preliminary data.</text>
</comment>
<keyword evidence="2" id="KW-1185">Reference proteome</keyword>
<evidence type="ECO:0000313" key="1">
    <source>
        <dbReference type="EMBL" id="KAG7332371.1"/>
    </source>
</evidence>
<evidence type="ECO:0000313" key="2">
    <source>
        <dbReference type="Proteomes" id="UP000824219"/>
    </source>
</evidence>
<reference evidence="1 2" key="1">
    <citation type="submission" date="2021-06" db="EMBL/GenBank/DDBJ databases">
        <title>Chromosome-level genome assembly of the red-tail catfish (Hemibagrus wyckioides).</title>
        <authorList>
            <person name="Shao F."/>
        </authorList>
    </citation>
    <scope>NUCLEOTIDE SEQUENCE [LARGE SCALE GENOMIC DNA]</scope>
    <source>
        <strain evidence="1">EC202008001</strain>
        <tissue evidence="1">Blood</tissue>
    </source>
</reference>
<proteinExistence type="predicted"/>
<dbReference type="Proteomes" id="UP000824219">
    <property type="component" value="Linkage Group LG05"/>
</dbReference>
<accession>A0A9D3P1H2</accession>